<keyword evidence="5" id="KW-0378">Hydrolase</keyword>
<dbReference type="GO" id="GO:0016042">
    <property type="term" value="P:lipid catabolic process"/>
    <property type="evidence" value="ECO:0007669"/>
    <property type="project" value="UniProtKB-KW"/>
</dbReference>
<proteinExistence type="inferred from homology"/>
<evidence type="ECO:0000256" key="1">
    <source>
        <dbReference type="ARBA" id="ARBA00004613"/>
    </source>
</evidence>
<comment type="subcellular location">
    <subcellularLocation>
        <location evidence="1">Secreted</location>
    </subcellularLocation>
</comment>
<keyword evidence="6" id="KW-0442">Lipid degradation</keyword>
<dbReference type="InterPro" id="IPR001087">
    <property type="entry name" value="GDSL"/>
</dbReference>
<dbReference type="Gene3D" id="3.40.50.1110">
    <property type="entry name" value="SGNH hydrolase"/>
    <property type="match status" value="1"/>
</dbReference>
<protein>
    <recommendedName>
        <fullName evidence="10">GDSL esterase/lipase</fullName>
    </recommendedName>
</protein>
<evidence type="ECO:0008006" key="10">
    <source>
        <dbReference type="Google" id="ProtNLM"/>
    </source>
</evidence>
<comment type="caution">
    <text evidence="8">The sequence shown here is derived from an EMBL/GenBank/DDBJ whole genome shotgun (WGS) entry which is preliminary data.</text>
</comment>
<gene>
    <name evidence="8" type="ORF">ILEXP_LOCUS17275</name>
</gene>
<reference evidence="8 9" key="1">
    <citation type="submission" date="2024-02" db="EMBL/GenBank/DDBJ databases">
        <authorList>
            <person name="Vignale AGUSTIN F."/>
            <person name="Sosa J E."/>
            <person name="Modenutti C."/>
        </authorList>
    </citation>
    <scope>NUCLEOTIDE SEQUENCE [LARGE SCALE GENOMIC DNA]</scope>
</reference>
<keyword evidence="7" id="KW-0443">Lipid metabolism</keyword>
<keyword evidence="9" id="KW-1185">Reference proteome</keyword>
<evidence type="ECO:0000256" key="3">
    <source>
        <dbReference type="ARBA" id="ARBA00022525"/>
    </source>
</evidence>
<organism evidence="8 9">
    <name type="scientific">Ilex paraguariensis</name>
    <name type="common">yerba mate</name>
    <dbReference type="NCBI Taxonomy" id="185542"/>
    <lineage>
        <taxon>Eukaryota</taxon>
        <taxon>Viridiplantae</taxon>
        <taxon>Streptophyta</taxon>
        <taxon>Embryophyta</taxon>
        <taxon>Tracheophyta</taxon>
        <taxon>Spermatophyta</taxon>
        <taxon>Magnoliopsida</taxon>
        <taxon>eudicotyledons</taxon>
        <taxon>Gunneridae</taxon>
        <taxon>Pentapetalae</taxon>
        <taxon>asterids</taxon>
        <taxon>campanulids</taxon>
        <taxon>Aquifoliales</taxon>
        <taxon>Aquifoliaceae</taxon>
        <taxon>Ilex</taxon>
    </lineage>
</organism>
<dbReference type="GO" id="GO:0005576">
    <property type="term" value="C:extracellular region"/>
    <property type="evidence" value="ECO:0007669"/>
    <property type="project" value="UniProtKB-SubCell"/>
</dbReference>
<evidence type="ECO:0000256" key="4">
    <source>
        <dbReference type="ARBA" id="ARBA00022729"/>
    </source>
</evidence>
<evidence type="ECO:0000256" key="2">
    <source>
        <dbReference type="ARBA" id="ARBA00008668"/>
    </source>
</evidence>
<evidence type="ECO:0000313" key="9">
    <source>
        <dbReference type="Proteomes" id="UP001642360"/>
    </source>
</evidence>
<name>A0ABC8RWJ3_9AQUA</name>
<accession>A0ABC8RWJ3</accession>
<evidence type="ECO:0000313" key="8">
    <source>
        <dbReference type="EMBL" id="CAK9149242.1"/>
    </source>
</evidence>
<comment type="similarity">
    <text evidence="2">Belongs to the 'GDSL' lipolytic enzyme family.</text>
</comment>
<dbReference type="PANTHER" id="PTHR45650:SF3">
    <property type="entry name" value="OS01G0748500 PROTEIN"/>
    <property type="match status" value="1"/>
</dbReference>
<evidence type="ECO:0000256" key="7">
    <source>
        <dbReference type="ARBA" id="ARBA00023098"/>
    </source>
</evidence>
<dbReference type="Pfam" id="PF00657">
    <property type="entry name" value="Lipase_GDSL"/>
    <property type="match status" value="1"/>
</dbReference>
<keyword evidence="3" id="KW-0964">Secreted</keyword>
<keyword evidence="4" id="KW-0732">Signal</keyword>
<dbReference type="Proteomes" id="UP001642360">
    <property type="component" value="Unassembled WGS sequence"/>
</dbReference>
<sequence>MGCTPHAIANYGTNGLPCADNINRAVKFFNKRLISLLDALNNNLTDANFIFINIYDMTIEGLANHSSLGFRVANTGCCGLGKNNGLLTCLPLQVPCFNRTEYVFWDAFHPTKAANIISARRSYAAQNPSDAYPIDISRFARL</sequence>
<dbReference type="InterPro" id="IPR051238">
    <property type="entry name" value="GDSL_esterase/lipase"/>
</dbReference>
<dbReference type="GO" id="GO:0016787">
    <property type="term" value="F:hydrolase activity"/>
    <property type="evidence" value="ECO:0007669"/>
    <property type="project" value="UniProtKB-KW"/>
</dbReference>
<dbReference type="PANTHER" id="PTHR45650">
    <property type="entry name" value="GDSL-LIKE LIPASE/ACYLHYDROLASE-RELATED"/>
    <property type="match status" value="1"/>
</dbReference>
<evidence type="ECO:0000256" key="6">
    <source>
        <dbReference type="ARBA" id="ARBA00022963"/>
    </source>
</evidence>
<dbReference type="AlphaFoldDB" id="A0ABC8RWJ3"/>
<dbReference type="InterPro" id="IPR036514">
    <property type="entry name" value="SGNH_hydro_sf"/>
</dbReference>
<evidence type="ECO:0000256" key="5">
    <source>
        <dbReference type="ARBA" id="ARBA00022801"/>
    </source>
</evidence>
<dbReference type="EMBL" id="CAUOFW020001851">
    <property type="protein sequence ID" value="CAK9149242.1"/>
    <property type="molecule type" value="Genomic_DNA"/>
</dbReference>